<sequence>MASSSQVMAWYFNAQATEAIAILRGIQFSKDCGLSPCYVKSDAEVVVRWINESSHLDSLCGAILADIILISSEMIGLCFNYIPRQANQVAQLLAKNALLLTDDRFWMEEYPCCVTRMVTCLCSVFSVCFVSSYLY</sequence>
<dbReference type="GO" id="GO:0003676">
    <property type="term" value="F:nucleic acid binding"/>
    <property type="evidence" value="ECO:0007669"/>
    <property type="project" value="InterPro"/>
</dbReference>
<dbReference type="Pfam" id="PF13456">
    <property type="entry name" value="RVT_3"/>
    <property type="match status" value="1"/>
</dbReference>
<dbReference type="Gene3D" id="3.30.420.10">
    <property type="entry name" value="Ribonuclease H-like superfamily/Ribonuclease H"/>
    <property type="match status" value="1"/>
</dbReference>
<dbReference type="InterPro" id="IPR052929">
    <property type="entry name" value="RNase_H-like_EbsB-rel"/>
</dbReference>
<dbReference type="EMBL" id="JANJYJ010000003">
    <property type="protein sequence ID" value="KAK3222031.1"/>
    <property type="molecule type" value="Genomic_DNA"/>
</dbReference>
<evidence type="ECO:0000259" key="1">
    <source>
        <dbReference type="Pfam" id="PF13456"/>
    </source>
</evidence>
<reference evidence="2" key="1">
    <citation type="journal article" date="2023" name="Plant J.">
        <title>Genome sequences and population genomics provide insights into the demographic history, inbreeding, and mutation load of two 'living fossil' tree species of Dipteronia.</title>
        <authorList>
            <person name="Feng Y."/>
            <person name="Comes H.P."/>
            <person name="Chen J."/>
            <person name="Zhu S."/>
            <person name="Lu R."/>
            <person name="Zhang X."/>
            <person name="Li P."/>
            <person name="Qiu J."/>
            <person name="Olsen K.M."/>
            <person name="Qiu Y."/>
        </authorList>
    </citation>
    <scope>NUCLEOTIDE SEQUENCE</scope>
    <source>
        <strain evidence="2">NBL</strain>
    </source>
</reference>
<dbReference type="InterPro" id="IPR044730">
    <property type="entry name" value="RNase_H-like_dom_plant"/>
</dbReference>
<keyword evidence="3" id="KW-1185">Reference proteome</keyword>
<accession>A0AAE0APV7</accession>
<protein>
    <recommendedName>
        <fullName evidence="1">RNase H type-1 domain-containing protein</fullName>
    </recommendedName>
</protein>
<dbReference type="Proteomes" id="UP001281410">
    <property type="component" value="Unassembled WGS sequence"/>
</dbReference>
<evidence type="ECO:0000313" key="2">
    <source>
        <dbReference type="EMBL" id="KAK3222031.1"/>
    </source>
</evidence>
<dbReference type="PANTHER" id="PTHR47074:SF48">
    <property type="entry name" value="POLYNUCLEOTIDYL TRANSFERASE, RIBONUCLEASE H-LIKE SUPERFAMILY PROTEIN"/>
    <property type="match status" value="1"/>
</dbReference>
<feature type="domain" description="RNase H type-1" evidence="1">
    <location>
        <begin position="12"/>
        <end position="97"/>
    </location>
</feature>
<dbReference type="InterPro" id="IPR036397">
    <property type="entry name" value="RNaseH_sf"/>
</dbReference>
<dbReference type="InterPro" id="IPR012337">
    <property type="entry name" value="RNaseH-like_sf"/>
</dbReference>
<dbReference type="InterPro" id="IPR002156">
    <property type="entry name" value="RNaseH_domain"/>
</dbReference>
<proteinExistence type="predicted"/>
<dbReference type="CDD" id="cd06222">
    <property type="entry name" value="RNase_H_like"/>
    <property type="match status" value="1"/>
</dbReference>
<gene>
    <name evidence="2" type="ORF">Dsin_009056</name>
</gene>
<evidence type="ECO:0000313" key="3">
    <source>
        <dbReference type="Proteomes" id="UP001281410"/>
    </source>
</evidence>
<name>A0AAE0APV7_9ROSI</name>
<dbReference type="PANTHER" id="PTHR47074">
    <property type="entry name" value="BNAC02G40300D PROTEIN"/>
    <property type="match status" value="1"/>
</dbReference>
<dbReference type="GO" id="GO:0004523">
    <property type="term" value="F:RNA-DNA hybrid ribonuclease activity"/>
    <property type="evidence" value="ECO:0007669"/>
    <property type="project" value="InterPro"/>
</dbReference>
<comment type="caution">
    <text evidence="2">The sequence shown here is derived from an EMBL/GenBank/DDBJ whole genome shotgun (WGS) entry which is preliminary data.</text>
</comment>
<organism evidence="2 3">
    <name type="scientific">Dipteronia sinensis</name>
    <dbReference type="NCBI Taxonomy" id="43782"/>
    <lineage>
        <taxon>Eukaryota</taxon>
        <taxon>Viridiplantae</taxon>
        <taxon>Streptophyta</taxon>
        <taxon>Embryophyta</taxon>
        <taxon>Tracheophyta</taxon>
        <taxon>Spermatophyta</taxon>
        <taxon>Magnoliopsida</taxon>
        <taxon>eudicotyledons</taxon>
        <taxon>Gunneridae</taxon>
        <taxon>Pentapetalae</taxon>
        <taxon>rosids</taxon>
        <taxon>malvids</taxon>
        <taxon>Sapindales</taxon>
        <taxon>Sapindaceae</taxon>
        <taxon>Hippocastanoideae</taxon>
        <taxon>Acereae</taxon>
        <taxon>Dipteronia</taxon>
    </lineage>
</organism>
<dbReference type="SUPFAM" id="SSF53098">
    <property type="entry name" value="Ribonuclease H-like"/>
    <property type="match status" value="1"/>
</dbReference>
<dbReference type="AlphaFoldDB" id="A0AAE0APV7"/>